<dbReference type="PANTHER" id="PTHR33993">
    <property type="entry name" value="GLYOXALASE-RELATED"/>
    <property type="match status" value="1"/>
</dbReference>
<evidence type="ECO:0000313" key="2">
    <source>
        <dbReference type="EMBL" id="CTQ67407.1"/>
    </source>
</evidence>
<dbReference type="InterPro" id="IPR029068">
    <property type="entry name" value="Glyas_Bleomycin-R_OHBP_Dase"/>
</dbReference>
<dbReference type="OrthoDB" id="9793039at2"/>
<evidence type="ECO:0000259" key="1">
    <source>
        <dbReference type="PROSITE" id="PS51819"/>
    </source>
</evidence>
<dbReference type="STRING" id="388408.LAX5112_01375"/>
<dbReference type="GO" id="GO:0016829">
    <property type="term" value="F:lyase activity"/>
    <property type="evidence" value="ECO:0007669"/>
    <property type="project" value="UniProtKB-KW"/>
</dbReference>
<dbReference type="InterPro" id="IPR037523">
    <property type="entry name" value="VOC_core"/>
</dbReference>
<dbReference type="SUPFAM" id="SSF54593">
    <property type="entry name" value="Glyoxalase/Bleomycin resistance protein/Dihydroxybiphenyl dioxygenase"/>
    <property type="match status" value="1"/>
</dbReference>
<keyword evidence="3" id="KW-1185">Reference proteome</keyword>
<dbReference type="RefSeq" id="WP_055671179.1">
    <property type="nucleotide sequence ID" value="NZ_CXWD01000004.1"/>
</dbReference>
<dbReference type="CDD" id="cd07247">
    <property type="entry name" value="SgaA_N_like"/>
    <property type="match status" value="1"/>
</dbReference>
<keyword evidence="2" id="KW-0456">Lyase</keyword>
<sequence>MTFKPQHFNVWMEIPVSDLDKAIVFYNNVFQTELNLVTDMGPNPFAMFPTSEENGVAGHLYPGTPAEKGTGPTIHIACPDTLEETMERFAKAGGEVISDPIPIPAGRFAYGIDPDGNSIGMFAVNS</sequence>
<proteinExistence type="predicted"/>
<dbReference type="Proteomes" id="UP000053235">
    <property type="component" value="Unassembled WGS sequence"/>
</dbReference>
<dbReference type="PANTHER" id="PTHR33993:SF2">
    <property type="entry name" value="VOC DOMAIN-CONTAINING PROTEIN"/>
    <property type="match status" value="1"/>
</dbReference>
<dbReference type="InterPro" id="IPR052164">
    <property type="entry name" value="Anthracycline_SecMetBiosynth"/>
</dbReference>
<dbReference type="PROSITE" id="PS51819">
    <property type="entry name" value="VOC"/>
    <property type="match status" value="1"/>
</dbReference>
<dbReference type="AlphaFoldDB" id="A0A0M6ZYL0"/>
<name>A0A0M6ZYL0_9HYPH</name>
<organism evidence="2 3">
    <name type="scientific">Roseibium alexandrii</name>
    <dbReference type="NCBI Taxonomy" id="388408"/>
    <lineage>
        <taxon>Bacteria</taxon>
        <taxon>Pseudomonadati</taxon>
        <taxon>Pseudomonadota</taxon>
        <taxon>Alphaproteobacteria</taxon>
        <taxon>Hyphomicrobiales</taxon>
        <taxon>Stappiaceae</taxon>
        <taxon>Roseibium</taxon>
    </lineage>
</organism>
<feature type="domain" description="VOC" evidence="1">
    <location>
        <begin position="7"/>
        <end position="124"/>
    </location>
</feature>
<dbReference type="Gene3D" id="3.10.180.10">
    <property type="entry name" value="2,3-Dihydroxybiphenyl 1,2-Dioxygenase, domain 1"/>
    <property type="match status" value="1"/>
</dbReference>
<reference evidence="3" key="1">
    <citation type="submission" date="2015-07" db="EMBL/GenBank/DDBJ databases">
        <authorList>
            <person name="Rodrigo-Torres Lidia"/>
            <person name="Arahal R.David."/>
        </authorList>
    </citation>
    <scope>NUCLEOTIDE SEQUENCE [LARGE SCALE GENOMIC DNA]</scope>
    <source>
        <strain evidence="3">CECT 5112</strain>
    </source>
</reference>
<dbReference type="InterPro" id="IPR004360">
    <property type="entry name" value="Glyas_Fos-R_dOase_dom"/>
</dbReference>
<dbReference type="Pfam" id="PF00903">
    <property type="entry name" value="Glyoxalase"/>
    <property type="match status" value="1"/>
</dbReference>
<gene>
    <name evidence="2" type="ORF">LAX5112_01375</name>
</gene>
<dbReference type="EMBL" id="CXWD01000004">
    <property type="protein sequence ID" value="CTQ67407.1"/>
    <property type="molecule type" value="Genomic_DNA"/>
</dbReference>
<accession>A0A0M6ZYL0</accession>
<protein>
    <submittedName>
        <fullName evidence="2">Putative enzyme related to lactoylglutathione lyase</fullName>
    </submittedName>
</protein>
<evidence type="ECO:0000313" key="3">
    <source>
        <dbReference type="Proteomes" id="UP000053235"/>
    </source>
</evidence>